<dbReference type="EMBL" id="DVGD01000237">
    <property type="protein sequence ID" value="HIR10195.1"/>
    <property type="molecule type" value="Genomic_DNA"/>
</dbReference>
<keyword evidence="5" id="KW-0788">Thiol protease</keyword>
<dbReference type="PROSITE" id="PS51781">
    <property type="entry name" value="SH3B"/>
    <property type="match status" value="1"/>
</dbReference>
<dbReference type="PANTHER" id="PTHR47053:SF1">
    <property type="entry name" value="MUREIN DD-ENDOPEPTIDASE MEPH-RELATED"/>
    <property type="match status" value="1"/>
</dbReference>
<evidence type="ECO:0000313" key="11">
    <source>
        <dbReference type="Proteomes" id="UP000824258"/>
    </source>
</evidence>
<comment type="caution">
    <text evidence="10">The sequence shown here is derived from an EMBL/GenBank/DDBJ whole genome shotgun (WGS) entry which is preliminary data.</text>
</comment>
<sequence>MKRKIRIIPLLLAAALLLGTIPTAFAADVCTGYSSWFEPSLREMQELNLLPDSFKGMDLSEDISRGEMCELAVQALEQITGYSIEPERTDYFSDTSKDYIVKAYELGIVEGYPDGTFRPNEPLSRQEFFQIMENFCKAAAFLPEADSSYLEKFDDRGDVAEWAQEAAEICVKYGFVNGRGVGDVVGLMPESNTLRQEAMAMFLRGFKSVNEYYYYIKNAQVTVDDNTGSTGDGMTGENTVVDNVEITGVDKHMMVTTDALNVRSSWSSDSKILGSVRYGADLTVTGLCENGWVQILYKGQTAYVSGDYVTDYKEVDHTATEGAVEVANFAMTFVGYSYVYGGASPSSGFDCSGLVYYCYGQFGYKLNRVADDQMDNGTAVSYDSLQVGDLVFFGSGSYANHVGIYIGNGNFVHAANPSSGVRVSSLNETYYATRYIGARRIILN</sequence>
<dbReference type="GO" id="GO:0008234">
    <property type="term" value="F:cysteine-type peptidase activity"/>
    <property type="evidence" value="ECO:0007669"/>
    <property type="project" value="UniProtKB-KW"/>
</dbReference>
<dbReference type="Gene3D" id="3.90.1720.10">
    <property type="entry name" value="endopeptidase domain like (from Nostoc punctiforme)"/>
    <property type="match status" value="1"/>
</dbReference>
<accession>A0A9D1D7H2</accession>
<evidence type="ECO:0000256" key="6">
    <source>
        <dbReference type="SAM" id="SignalP"/>
    </source>
</evidence>
<keyword evidence="6" id="KW-0732">Signal</keyword>
<gene>
    <name evidence="10" type="ORF">IAA70_07305</name>
</gene>
<evidence type="ECO:0000259" key="7">
    <source>
        <dbReference type="PROSITE" id="PS51272"/>
    </source>
</evidence>
<dbReference type="InterPro" id="IPR003646">
    <property type="entry name" value="SH3-like_bac-type"/>
</dbReference>
<evidence type="ECO:0000256" key="2">
    <source>
        <dbReference type="ARBA" id="ARBA00022670"/>
    </source>
</evidence>
<evidence type="ECO:0000259" key="9">
    <source>
        <dbReference type="PROSITE" id="PS51935"/>
    </source>
</evidence>
<protein>
    <submittedName>
        <fullName evidence="10">C40 family peptidase</fullName>
    </submittedName>
</protein>
<keyword evidence="3" id="KW-0677">Repeat</keyword>
<feature type="domain" description="NlpC/P60" evidence="9">
    <location>
        <begin position="320"/>
        <end position="442"/>
    </location>
</feature>
<organism evidence="10 11">
    <name type="scientific">Candidatus Avoscillospira stercoripullorum</name>
    <dbReference type="NCBI Taxonomy" id="2840709"/>
    <lineage>
        <taxon>Bacteria</taxon>
        <taxon>Bacillati</taxon>
        <taxon>Bacillota</taxon>
        <taxon>Clostridia</taxon>
        <taxon>Eubacteriales</taxon>
        <taxon>Oscillospiraceae</taxon>
        <taxon>Oscillospiraceae incertae sedis</taxon>
        <taxon>Candidatus Avoscillospira</taxon>
    </lineage>
</organism>
<proteinExistence type="inferred from homology"/>
<feature type="domain" description="SH3b" evidence="8">
    <location>
        <begin position="250"/>
        <end position="313"/>
    </location>
</feature>
<dbReference type="Gene3D" id="2.30.30.40">
    <property type="entry name" value="SH3 Domains"/>
    <property type="match status" value="1"/>
</dbReference>
<dbReference type="SMART" id="SM00287">
    <property type="entry name" value="SH3b"/>
    <property type="match status" value="1"/>
</dbReference>
<dbReference type="InterPro" id="IPR051202">
    <property type="entry name" value="Peptidase_C40"/>
</dbReference>
<dbReference type="InterPro" id="IPR038765">
    <property type="entry name" value="Papain-like_cys_pep_sf"/>
</dbReference>
<comment type="similarity">
    <text evidence="1">Belongs to the peptidase C40 family.</text>
</comment>
<evidence type="ECO:0000313" key="10">
    <source>
        <dbReference type="EMBL" id="HIR10195.1"/>
    </source>
</evidence>
<dbReference type="InterPro" id="IPR001119">
    <property type="entry name" value="SLH_dom"/>
</dbReference>
<dbReference type="PANTHER" id="PTHR47053">
    <property type="entry name" value="MUREIN DD-ENDOPEPTIDASE MEPH-RELATED"/>
    <property type="match status" value="1"/>
</dbReference>
<evidence type="ECO:0000256" key="3">
    <source>
        <dbReference type="ARBA" id="ARBA00022737"/>
    </source>
</evidence>
<dbReference type="GO" id="GO:0006508">
    <property type="term" value="P:proteolysis"/>
    <property type="evidence" value="ECO:0007669"/>
    <property type="project" value="UniProtKB-KW"/>
</dbReference>
<feature type="chain" id="PRO_5038800128" evidence="6">
    <location>
        <begin position="27"/>
        <end position="444"/>
    </location>
</feature>
<name>A0A9D1D7H2_9FIRM</name>
<dbReference type="PROSITE" id="PS51272">
    <property type="entry name" value="SLH"/>
    <property type="match status" value="2"/>
</dbReference>
<reference evidence="10" key="2">
    <citation type="journal article" date="2021" name="PeerJ">
        <title>Extensive microbial diversity within the chicken gut microbiome revealed by metagenomics and culture.</title>
        <authorList>
            <person name="Gilroy R."/>
            <person name="Ravi A."/>
            <person name="Getino M."/>
            <person name="Pursley I."/>
            <person name="Horton D.L."/>
            <person name="Alikhan N.F."/>
            <person name="Baker D."/>
            <person name="Gharbi K."/>
            <person name="Hall N."/>
            <person name="Watson M."/>
            <person name="Adriaenssens E.M."/>
            <person name="Foster-Nyarko E."/>
            <person name="Jarju S."/>
            <person name="Secka A."/>
            <person name="Antonio M."/>
            <person name="Oren A."/>
            <person name="Chaudhuri R.R."/>
            <person name="La Ragione R."/>
            <person name="Hildebrand F."/>
            <person name="Pallen M.J."/>
        </authorList>
    </citation>
    <scope>NUCLEOTIDE SEQUENCE</scope>
    <source>
        <strain evidence="10">ChiHjej9B8-7071</strain>
    </source>
</reference>
<dbReference type="PROSITE" id="PS51935">
    <property type="entry name" value="NLPC_P60"/>
    <property type="match status" value="1"/>
</dbReference>
<dbReference type="Pfam" id="PF00877">
    <property type="entry name" value="NLPC_P60"/>
    <property type="match status" value="1"/>
</dbReference>
<dbReference type="InterPro" id="IPR000064">
    <property type="entry name" value="NLP_P60_dom"/>
</dbReference>
<dbReference type="AlphaFoldDB" id="A0A9D1D7H2"/>
<dbReference type="SUPFAM" id="SSF54001">
    <property type="entry name" value="Cysteine proteinases"/>
    <property type="match status" value="1"/>
</dbReference>
<dbReference type="Proteomes" id="UP000824258">
    <property type="component" value="Unassembled WGS sequence"/>
</dbReference>
<feature type="domain" description="SLH" evidence="7">
    <location>
        <begin position="150"/>
        <end position="216"/>
    </location>
</feature>
<evidence type="ECO:0000256" key="1">
    <source>
        <dbReference type="ARBA" id="ARBA00007074"/>
    </source>
</evidence>
<feature type="signal peptide" evidence="6">
    <location>
        <begin position="1"/>
        <end position="26"/>
    </location>
</feature>
<dbReference type="Pfam" id="PF00395">
    <property type="entry name" value="SLH"/>
    <property type="match status" value="1"/>
</dbReference>
<keyword evidence="4" id="KW-0378">Hydrolase</keyword>
<evidence type="ECO:0000256" key="5">
    <source>
        <dbReference type="ARBA" id="ARBA00022807"/>
    </source>
</evidence>
<feature type="domain" description="SLH" evidence="7">
    <location>
        <begin position="83"/>
        <end position="146"/>
    </location>
</feature>
<keyword evidence="2" id="KW-0645">Protease</keyword>
<evidence type="ECO:0000259" key="8">
    <source>
        <dbReference type="PROSITE" id="PS51781"/>
    </source>
</evidence>
<dbReference type="Pfam" id="PF08239">
    <property type="entry name" value="SH3_3"/>
    <property type="match status" value="1"/>
</dbReference>
<evidence type="ECO:0000256" key="4">
    <source>
        <dbReference type="ARBA" id="ARBA00022801"/>
    </source>
</evidence>
<reference evidence="10" key="1">
    <citation type="submission" date="2020-10" db="EMBL/GenBank/DDBJ databases">
        <authorList>
            <person name="Gilroy R."/>
        </authorList>
    </citation>
    <scope>NUCLEOTIDE SEQUENCE</scope>
    <source>
        <strain evidence="10">ChiHjej9B8-7071</strain>
    </source>
</reference>